<proteinExistence type="predicted"/>
<dbReference type="PRINTS" id="PR00455">
    <property type="entry name" value="HTHTETR"/>
</dbReference>
<dbReference type="SUPFAM" id="SSF46689">
    <property type="entry name" value="Homeodomain-like"/>
    <property type="match status" value="1"/>
</dbReference>
<evidence type="ECO:0000256" key="5">
    <source>
        <dbReference type="SAM" id="MobiDB-lite"/>
    </source>
</evidence>
<dbReference type="InterPro" id="IPR009057">
    <property type="entry name" value="Homeodomain-like_sf"/>
</dbReference>
<evidence type="ECO:0000256" key="2">
    <source>
        <dbReference type="ARBA" id="ARBA00023125"/>
    </source>
</evidence>
<dbReference type="AlphaFoldDB" id="X0PW67"/>
<organism evidence="7 8">
    <name type="scientific">Rhodococcus wratislaviensis NBRC 100605</name>
    <dbReference type="NCBI Taxonomy" id="1219028"/>
    <lineage>
        <taxon>Bacteria</taxon>
        <taxon>Bacillati</taxon>
        <taxon>Actinomycetota</taxon>
        <taxon>Actinomycetes</taxon>
        <taxon>Mycobacteriales</taxon>
        <taxon>Nocardiaceae</taxon>
        <taxon>Rhodococcus</taxon>
    </lineage>
</organism>
<protein>
    <submittedName>
        <fullName evidence="7">Putative TetR family transcriptional regulator</fullName>
    </submittedName>
</protein>
<evidence type="ECO:0000256" key="1">
    <source>
        <dbReference type="ARBA" id="ARBA00023015"/>
    </source>
</evidence>
<dbReference type="Pfam" id="PF00440">
    <property type="entry name" value="TetR_N"/>
    <property type="match status" value="1"/>
</dbReference>
<dbReference type="GO" id="GO:0000976">
    <property type="term" value="F:transcription cis-regulatory region binding"/>
    <property type="evidence" value="ECO:0007669"/>
    <property type="project" value="TreeGrafter"/>
</dbReference>
<keyword evidence="2 4" id="KW-0238">DNA-binding</keyword>
<keyword evidence="8" id="KW-1185">Reference proteome</keyword>
<feature type="domain" description="HTH tetR-type" evidence="6">
    <location>
        <begin position="8"/>
        <end position="68"/>
    </location>
</feature>
<comment type="caution">
    <text evidence="7">The sequence shown here is derived from an EMBL/GenBank/DDBJ whole genome shotgun (WGS) entry which is preliminary data.</text>
</comment>
<dbReference type="PANTHER" id="PTHR30055:SF234">
    <property type="entry name" value="HTH-TYPE TRANSCRIPTIONAL REGULATOR BETI"/>
    <property type="match status" value="1"/>
</dbReference>
<dbReference type="PROSITE" id="PS50977">
    <property type="entry name" value="HTH_TETR_2"/>
    <property type="match status" value="1"/>
</dbReference>
<feature type="DNA-binding region" description="H-T-H motif" evidence="4">
    <location>
        <begin position="31"/>
        <end position="50"/>
    </location>
</feature>
<reference evidence="7 8" key="1">
    <citation type="submission" date="2014-02" db="EMBL/GenBank/DDBJ databases">
        <title>Whole genome shotgun sequence of Rhodococcus wratislaviensis NBRC 100605.</title>
        <authorList>
            <person name="Hosoyama A."/>
            <person name="Tsuchikane K."/>
            <person name="Yoshida I."/>
            <person name="Ohji S."/>
            <person name="Ichikawa N."/>
            <person name="Yamazoe A."/>
            <person name="Fujita N."/>
        </authorList>
    </citation>
    <scope>NUCLEOTIDE SEQUENCE [LARGE SCALE GENOMIC DNA]</scope>
    <source>
        <strain evidence="7 8">NBRC 100605</strain>
    </source>
</reference>
<name>X0PW67_RHOWR</name>
<dbReference type="PANTHER" id="PTHR30055">
    <property type="entry name" value="HTH-TYPE TRANSCRIPTIONAL REGULATOR RUTR"/>
    <property type="match status" value="1"/>
</dbReference>
<keyword evidence="3" id="KW-0804">Transcription</keyword>
<feature type="region of interest" description="Disordered" evidence="5">
    <location>
        <begin position="83"/>
        <end position="149"/>
    </location>
</feature>
<evidence type="ECO:0000259" key="6">
    <source>
        <dbReference type="PROSITE" id="PS50977"/>
    </source>
</evidence>
<dbReference type="EMBL" id="BAWF01000043">
    <property type="protein sequence ID" value="GAF47574.1"/>
    <property type="molecule type" value="Genomic_DNA"/>
</dbReference>
<dbReference type="GO" id="GO:0003700">
    <property type="term" value="F:DNA-binding transcription factor activity"/>
    <property type="evidence" value="ECO:0007669"/>
    <property type="project" value="TreeGrafter"/>
</dbReference>
<evidence type="ECO:0000313" key="7">
    <source>
        <dbReference type="EMBL" id="GAF47574.1"/>
    </source>
</evidence>
<dbReference type="InterPro" id="IPR050109">
    <property type="entry name" value="HTH-type_TetR-like_transc_reg"/>
</dbReference>
<keyword evidence="1" id="KW-0805">Transcription regulation</keyword>
<evidence type="ECO:0000256" key="3">
    <source>
        <dbReference type="ARBA" id="ARBA00023163"/>
    </source>
</evidence>
<gene>
    <name evidence="7" type="ORF">RW1_043_00095</name>
</gene>
<dbReference type="Gene3D" id="1.10.357.10">
    <property type="entry name" value="Tetracycline Repressor, domain 2"/>
    <property type="match status" value="1"/>
</dbReference>
<sequence length="242" mass="25879">MVQQQRAAVTRAQIVRGAAEMFDKSWFEGASLVEILEAAGMTKGALYFHFRSKEDLARHIIAEQHRISISAVQANCRGSCRPPGIPPWRGSGRPAPTFPSPDRPTVRISPVSLPTRPVHAPRRPISSPSGHRRRPQGHDGGWVRPVTGSASSAPVRVCEPRCRRGQNGRCRAASGCRSRQEAAAPRRWGGVGLDDRAAEAGVDRPRCGAAELRACVRIAGCAIASRCAGKTAVSATLSVRGG</sequence>
<dbReference type="Proteomes" id="UP000019491">
    <property type="component" value="Unassembled WGS sequence"/>
</dbReference>
<evidence type="ECO:0000313" key="8">
    <source>
        <dbReference type="Proteomes" id="UP000019491"/>
    </source>
</evidence>
<evidence type="ECO:0000256" key="4">
    <source>
        <dbReference type="PROSITE-ProRule" id="PRU00335"/>
    </source>
</evidence>
<dbReference type="InterPro" id="IPR001647">
    <property type="entry name" value="HTH_TetR"/>
</dbReference>
<accession>X0PW67</accession>